<accession>A0ABS0D081</accession>
<evidence type="ECO:0000256" key="1">
    <source>
        <dbReference type="SAM" id="MobiDB-lite"/>
    </source>
</evidence>
<proteinExistence type="predicted"/>
<feature type="region of interest" description="Disordered" evidence="1">
    <location>
        <begin position="52"/>
        <end position="102"/>
    </location>
</feature>
<organism evidence="2 3">
    <name type="scientific">Nocardia amamiensis</name>
    <dbReference type="NCBI Taxonomy" id="404578"/>
    <lineage>
        <taxon>Bacteria</taxon>
        <taxon>Bacillati</taxon>
        <taxon>Actinomycetota</taxon>
        <taxon>Actinomycetes</taxon>
        <taxon>Mycobacteriales</taxon>
        <taxon>Nocardiaceae</taxon>
        <taxon>Nocardia</taxon>
    </lineage>
</organism>
<name>A0ABS0D081_9NOCA</name>
<keyword evidence="3" id="KW-1185">Reference proteome</keyword>
<feature type="compositionally biased region" description="Basic and acidic residues" evidence="1">
    <location>
        <begin position="52"/>
        <end position="74"/>
    </location>
</feature>
<dbReference type="EMBL" id="JADLQX010000026">
    <property type="protein sequence ID" value="MBF6301412.1"/>
    <property type="molecule type" value="Genomic_DNA"/>
</dbReference>
<gene>
    <name evidence="2" type="ORF">IU459_28310</name>
</gene>
<evidence type="ECO:0000313" key="3">
    <source>
        <dbReference type="Proteomes" id="UP000702209"/>
    </source>
</evidence>
<reference evidence="2 3" key="1">
    <citation type="submission" date="2020-10" db="EMBL/GenBank/DDBJ databases">
        <title>Identification of Nocardia species via Next-generation sequencing and recognition of intraspecies genetic diversity.</title>
        <authorList>
            <person name="Li P."/>
            <person name="Li P."/>
            <person name="Lu B."/>
        </authorList>
    </citation>
    <scope>NUCLEOTIDE SEQUENCE [LARGE SCALE GENOMIC DNA]</scope>
    <source>
        <strain evidence="2 3">BJ06-0157</strain>
    </source>
</reference>
<dbReference type="Proteomes" id="UP000702209">
    <property type="component" value="Unassembled WGS sequence"/>
</dbReference>
<sequence>MELADAEEIDPDRISFLKVLKHVRRSIIGQTANTARKTRLFMNMLASKVRRKLDSGPRRLRESDRLLKRPDSKYSFRQKSQARRTTRRTTSKVIALHPVTAQ</sequence>
<feature type="compositionally biased region" description="Basic residues" evidence="1">
    <location>
        <begin position="80"/>
        <end position="90"/>
    </location>
</feature>
<evidence type="ECO:0000313" key="2">
    <source>
        <dbReference type="EMBL" id="MBF6301412.1"/>
    </source>
</evidence>
<comment type="caution">
    <text evidence="2">The sequence shown here is derived from an EMBL/GenBank/DDBJ whole genome shotgun (WGS) entry which is preliminary data.</text>
</comment>
<protein>
    <submittedName>
        <fullName evidence="2">Uncharacterized protein</fullName>
    </submittedName>
</protein>